<evidence type="ECO:0000256" key="1">
    <source>
        <dbReference type="SAM" id="Phobius"/>
    </source>
</evidence>
<accession>A0ABR9V1B4</accession>
<name>A0ABR9V1B4_9CHRO</name>
<keyword evidence="3" id="KW-1185">Reference proteome</keyword>
<evidence type="ECO:0000313" key="2">
    <source>
        <dbReference type="EMBL" id="MBE9221682.1"/>
    </source>
</evidence>
<dbReference type="Proteomes" id="UP000654604">
    <property type="component" value="Unassembled WGS sequence"/>
</dbReference>
<evidence type="ECO:0000313" key="3">
    <source>
        <dbReference type="Proteomes" id="UP000654604"/>
    </source>
</evidence>
<keyword evidence="1" id="KW-0812">Transmembrane</keyword>
<gene>
    <name evidence="2" type="ORF">IQ215_03140</name>
</gene>
<feature type="transmembrane region" description="Helical" evidence="1">
    <location>
        <begin position="53"/>
        <end position="71"/>
    </location>
</feature>
<organism evidence="2 3">
    <name type="scientific">Cyanobacterium stanieri LEGE 03274</name>
    <dbReference type="NCBI Taxonomy" id="1828756"/>
    <lineage>
        <taxon>Bacteria</taxon>
        <taxon>Bacillati</taxon>
        <taxon>Cyanobacteriota</taxon>
        <taxon>Cyanophyceae</taxon>
        <taxon>Oscillatoriophycideae</taxon>
        <taxon>Chroococcales</taxon>
        <taxon>Geminocystaceae</taxon>
        <taxon>Cyanobacterium</taxon>
    </lineage>
</organism>
<keyword evidence="1" id="KW-1133">Transmembrane helix</keyword>
<proteinExistence type="predicted"/>
<dbReference type="EMBL" id="JADEWC010000004">
    <property type="protein sequence ID" value="MBE9221682.1"/>
    <property type="molecule type" value="Genomic_DNA"/>
</dbReference>
<protein>
    <submittedName>
        <fullName evidence="2">Uncharacterized protein</fullName>
    </submittedName>
</protein>
<reference evidence="2 3" key="1">
    <citation type="submission" date="2020-10" db="EMBL/GenBank/DDBJ databases">
        <authorList>
            <person name="Castelo-Branco R."/>
            <person name="Eusebio N."/>
            <person name="Adriana R."/>
            <person name="Vieira A."/>
            <person name="Brugerolle De Fraissinette N."/>
            <person name="Rezende De Castro R."/>
            <person name="Schneider M.P."/>
            <person name="Vasconcelos V."/>
            <person name="Leao P.N."/>
        </authorList>
    </citation>
    <scope>NUCLEOTIDE SEQUENCE [LARGE SCALE GENOMIC DNA]</scope>
    <source>
        <strain evidence="2 3">LEGE 03274</strain>
    </source>
</reference>
<keyword evidence="1" id="KW-0472">Membrane</keyword>
<feature type="transmembrane region" description="Helical" evidence="1">
    <location>
        <begin position="77"/>
        <end position="94"/>
    </location>
</feature>
<dbReference type="RefSeq" id="WP_193799866.1">
    <property type="nucleotide sequence ID" value="NZ_JADEWC010000004.1"/>
</dbReference>
<comment type="caution">
    <text evidence="2">The sequence shown here is derived from an EMBL/GenBank/DDBJ whole genome shotgun (WGS) entry which is preliminary data.</text>
</comment>
<sequence length="100" mass="11025">MTTKSDKNWQEKIEEIEAEIYEATPLNPPNNAQGSVIPIIQGWFSGLPTGGKVIISVFGVMLLFSLISTVFSILKSLLSILVIGVVFYIAYKFVNSNSKE</sequence>